<dbReference type="SUPFAM" id="SSF101898">
    <property type="entry name" value="NHL repeat"/>
    <property type="match status" value="1"/>
</dbReference>
<dbReference type="InterPro" id="IPR036188">
    <property type="entry name" value="FAD/NAD-bd_sf"/>
</dbReference>
<keyword evidence="2" id="KW-1185">Reference proteome</keyword>
<evidence type="ECO:0000313" key="1">
    <source>
        <dbReference type="EMBL" id="KAK9867408.1"/>
    </source>
</evidence>
<dbReference type="AlphaFoldDB" id="A0AAW1TF59"/>
<accession>A0AAW1TF59</accession>
<name>A0AAW1TF59_9CHLO</name>
<protein>
    <submittedName>
        <fullName evidence="1">Uncharacterized protein</fullName>
    </submittedName>
</protein>
<evidence type="ECO:0000313" key="2">
    <source>
        <dbReference type="Proteomes" id="UP001485043"/>
    </source>
</evidence>
<gene>
    <name evidence="1" type="ORF">WJX84_011135</name>
</gene>
<proteinExistence type="predicted"/>
<dbReference type="EMBL" id="JALJOV010000089">
    <property type="protein sequence ID" value="KAK9867408.1"/>
    <property type="molecule type" value="Genomic_DNA"/>
</dbReference>
<organism evidence="1 2">
    <name type="scientific">Apatococcus fuscideae</name>
    <dbReference type="NCBI Taxonomy" id="2026836"/>
    <lineage>
        <taxon>Eukaryota</taxon>
        <taxon>Viridiplantae</taxon>
        <taxon>Chlorophyta</taxon>
        <taxon>core chlorophytes</taxon>
        <taxon>Trebouxiophyceae</taxon>
        <taxon>Chlorellales</taxon>
        <taxon>Chlorellaceae</taxon>
        <taxon>Apatococcus</taxon>
    </lineage>
</organism>
<reference evidence="1 2" key="1">
    <citation type="journal article" date="2024" name="Nat. Commun.">
        <title>Phylogenomics reveals the evolutionary origins of lichenization in chlorophyte algae.</title>
        <authorList>
            <person name="Puginier C."/>
            <person name="Libourel C."/>
            <person name="Otte J."/>
            <person name="Skaloud P."/>
            <person name="Haon M."/>
            <person name="Grisel S."/>
            <person name="Petersen M."/>
            <person name="Berrin J.G."/>
            <person name="Delaux P.M."/>
            <person name="Dal Grande F."/>
            <person name="Keller J."/>
        </authorList>
    </citation>
    <scope>NUCLEOTIDE SEQUENCE [LARGE SCALE GENOMIC DNA]</scope>
    <source>
        <strain evidence="1 2">SAG 2523</strain>
    </source>
</reference>
<dbReference type="SUPFAM" id="SSF51905">
    <property type="entry name" value="FAD/NAD(P)-binding domain"/>
    <property type="match status" value="2"/>
</dbReference>
<comment type="caution">
    <text evidence="1">The sequence shown here is derived from an EMBL/GenBank/DDBJ whole genome shotgun (WGS) entry which is preliminary data.</text>
</comment>
<dbReference type="Proteomes" id="UP001485043">
    <property type="component" value="Unassembled WGS sequence"/>
</dbReference>
<sequence>MARCSKNQIPDINAALFSEDVLRVLLGRLTCYEATRLAATCSALLHLVEQFRKQKGVHKPRMIVCSSRNNKLVELDWFTAETLHTGSISPSFSRASSRGRWSTGIALSPYDHDLYVCQYGSKADGIAQLHGRSLRYKRMFARSIKAPEGIVIAHYSVYVMSAEGYLTRLSLDGQQLSCTPLCLERPGAPALVPWGLALGPDNILYTSVDHSYESRSYTEPPRAEGSSDIARHGSVMQVRLTATGGVAGEPQHLTCGGLVRPSGLCFTEDAVLLVTSMDGKIYQFALTGPHVLCQELQLDCPLRTLAAAAAASTFQRVLVLDKDKLETSVEILKQPSLRFDTICEEARRHRSVPQGLQVHALLPGGGGTIEKLLPGFYEQCSRSGAVCTAADFDVGKQIRMSFGTQQMTAVRVPEGYRLLLATRMLFERCARARLLEQYPNVQFCSSCKVAEILYDDSRRSVKGVRLASGEEILAAFVVDTSGGRSQAVINFIQDKSGEKVETVKYDVGLSYYTRFFKVPDRELRLPERDRMHITMCAPRAPVSDGGMVFRMEGDMYQALVSRMNKEKCGPSLDDFLGMLKSLPDLDSYNAALLKEQLTAAAAAAGPSEPKQALTAEAFKGWSSKIQKQAAKAVELPFSLVRDGDLAYDFCTGPRTSGPMQSAMRMYIDGIQDLLPHSPEVATAWLTVATFLTPPSHFFKPVVVRQSLQVHALMPGGGGSVEKLLPGFYEQCIRSGAVWTAADYDVGKQINLNFGAQQTAAMRVPERYQLLLGSRMLFERCARAMLLEQYPNVQFHSACKVAEILYDDSKRSVKGVHLASGKELLAALVIDTSGGRSQAVINFIQDKSGEKVETINYDVGLNYYTRFFKMPERELQLPERERLQVTMFAPRAPVSDGGMVLRMEGNMYQALVSRMNKKKCGPSLDDYLGMLKSLPDLGPYKGAEPLGPSLDYLGAQGTQRQFYEKIQNWPDNYVVLGDALAHLNPRFGSGMSAAAFQVHHCRPASSKLPLGQSAKLSDS</sequence>